<reference evidence="3 4" key="1">
    <citation type="submission" date="2024-04" db="EMBL/GenBank/DDBJ databases">
        <title>Arthrobacter sp. from Plains bison fecal sample.</title>
        <authorList>
            <person name="Ruzzini A."/>
        </authorList>
    </citation>
    <scope>NUCLEOTIDE SEQUENCE [LARGE SCALE GENOMIC DNA]</scope>
    <source>
        <strain evidence="3 4">EINP1</strain>
    </source>
</reference>
<dbReference type="RefSeq" id="WP_342022428.1">
    <property type="nucleotide sequence ID" value="NZ_CP151657.1"/>
</dbReference>
<protein>
    <submittedName>
        <fullName evidence="3">DUF6318 family protein</fullName>
    </submittedName>
</protein>
<dbReference type="EMBL" id="CP151657">
    <property type="protein sequence ID" value="WZP14772.1"/>
    <property type="molecule type" value="Genomic_DNA"/>
</dbReference>
<gene>
    <name evidence="3" type="ORF">AAE021_11305</name>
</gene>
<organism evidence="3 4">
    <name type="scientific">Arthrobacter citreus</name>
    <dbReference type="NCBI Taxonomy" id="1670"/>
    <lineage>
        <taxon>Bacteria</taxon>
        <taxon>Bacillati</taxon>
        <taxon>Actinomycetota</taxon>
        <taxon>Actinomycetes</taxon>
        <taxon>Micrococcales</taxon>
        <taxon>Micrococcaceae</taxon>
        <taxon>Arthrobacter</taxon>
    </lineage>
</organism>
<accession>A0ABZ2ZSI3</accession>
<dbReference type="Pfam" id="PF19843">
    <property type="entry name" value="DUF6318"/>
    <property type="match status" value="1"/>
</dbReference>
<keyword evidence="4" id="KW-1185">Reference proteome</keyword>
<dbReference type="PROSITE" id="PS51257">
    <property type="entry name" value="PROKAR_LIPOPROTEIN"/>
    <property type="match status" value="1"/>
</dbReference>
<feature type="domain" description="DUF6318" evidence="2">
    <location>
        <begin position="83"/>
        <end position="230"/>
    </location>
</feature>
<feature type="compositionally biased region" description="Low complexity" evidence="1">
    <location>
        <begin position="52"/>
        <end position="93"/>
    </location>
</feature>
<evidence type="ECO:0000256" key="1">
    <source>
        <dbReference type="SAM" id="MobiDB-lite"/>
    </source>
</evidence>
<dbReference type="InterPro" id="IPR046281">
    <property type="entry name" value="DUF6318"/>
</dbReference>
<evidence type="ECO:0000313" key="4">
    <source>
        <dbReference type="Proteomes" id="UP001448858"/>
    </source>
</evidence>
<feature type="region of interest" description="Disordered" evidence="1">
    <location>
        <begin position="40"/>
        <end position="98"/>
    </location>
</feature>
<sequence>MFRTGLSPAGFPMIRSAARMGVLGLAAVLVLGGCTGSNDDPHADAAEGTSRSAAPTSSASAAGDATESASDSSTPTPPSTAAAYKPATAEGPAENVPLPVMPELAKQESKEGLEAFAEYWYSLVNYGYETGDPEPLKKITGPSCSICENYYSSLQSGYDDQDWMAGSSVRARSVHSDFILTPDGYYQVLIQITQEDLEYFGPNGVDYGIVEGIYAPIVQIIEASHDGSSWRAMLVESIK</sequence>
<name>A0ABZ2ZSI3_9MICC</name>
<dbReference type="Proteomes" id="UP001448858">
    <property type="component" value="Chromosome"/>
</dbReference>
<evidence type="ECO:0000313" key="3">
    <source>
        <dbReference type="EMBL" id="WZP14772.1"/>
    </source>
</evidence>
<proteinExistence type="predicted"/>
<evidence type="ECO:0000259" key="2">
    <source>
        <dbReference type="Pfam" id="PF19843"/>
    </source>
</evidence>